<dbReference type="Proteomes" id="UP000289738">
    <property type="component" value="Chromosome B06"/>
</dbReference>
<dbReference type="EMBL" id="SDMP01000016">
    <property type="protein sequence ID" value="RYR01348.1"/>
    <property type="molecule type" value="Genomic_DNA"/>
</dbReference>
<protein>
    <submittedName>
        <fullName evidence="2">Uncharacterized protein</fullName>
    </submittedName>
</protein>
<evidence type="ECO:0000256" key="1">
    <source>
        <dbReference type="SAM" id="MobiDB-lite"/>
    </source>
</evidence>
<gene>
    <name evidence="2" type="ORF">Ahy_B06g080214</name>
</gene>
<accession>A0A444YHF7</accession>
<keyword evidence="3" id="KW-1185">Reference proteome</keyword>
<sequence length="317" mass="35675">MRGTTEGVCATADAPLEIWTLIRAAPVARADFCGKTRELIALRCLEEIFDSAHRVGCDEATSAGLDSRVRLIFLAVVKMSSKKYWMRGTIKCDLQQLKESITAGTHPYADHLRDISGLLHQNENTVHVNDNVRDDLRKRDNGNHNYCENMGAKENPMFAILEKVNESSKESLLDKIIPSKRNRAESADEHVMRYQLGKQVDISECDEVNVKKSRCNSLLNVDSNKEKSVPPHGKQVIENHTDKDVRENLGVVSEEGSHDQHLASIRCKSSNQNEVSHGEPQASISMKHTSDIEYCQQQKDEPVKTKVLLTIHKRSYS</sequence>
<evidence type="ECO:0000313" key="3">
    <source>
        <dbReference type="Proteomes" id="UP000289738"/>
    </source>
</evidence>
<organism evidence="2 3">
    <name type="scientific">Arachis hypogaea</name>
    <name type="common">Peanut</name>
    <dbReference type="NCBI Taxonomy" id="3818"/>
    <lineage>
        <taxon>Eukaryota</taxon>
        <taxon>Viridiplantae</taxon>
        <taxon>Streptophyta</taxon>
        <taxon>Embryophyta</taxon>
        <taxon>Tracheophyta</taxon>
        <taxon>Spermatophyta</taxon>
        <taxon>Magnoliopsida</taxon>
        <taxon>eudicotyledons</taxon>
        <taxon>Gunneridae</taxon>
        <taxon>Pentapetalae</taxon>
        <taxon>rosids</taxon>
        <taxon>fabids</taxon>
        <taxon>Fabales</taxon>
        <taxon>Fabaceae</taxon>
        <taxon>Papilionoideae</taxon>
        <taxon>50 kb inversion clade</taxon>
        <taxon>dalbergioids sensu lato</taxon>
        <taxon>Dalbergieae</taxon>
        <taxon>Pterocarpus clade</taxon>
        <taxon>Arachis</taxon>
    </lineage>
</organism>
<comment type="caution">
    <text evidence="2">The sequence shown here is derived from an EMBL/GenBank/DDBJ whole genome shotgun (WGS) entry which is preliminary data.</text>
</comment>
<proteinExistence type="predicted"/>
<name>A0A444YHF7_ARAHY</name>
<evidence type="ECO:0000313" key="2">
    <source>
        <dbReference type="EMBL" id="RYR01348.1"/>
    </source>
</evidence>
<feature type="region of interest" description="Disordered" evidence="1">
    <location>
        <begin position="269"/>
        <end position="289"/>
    </location>
</feature>
<dbReference type="AlphaFoldDB" id="A0A444YHF7"/>
<reference evidence="2 3" key="1">
    <citation type="submission" date="2019-01" db="EMBL/GenBank/DDBJ databases">
        <title>Sequencing of cultivated peanut Arachis hypogaea provides insights into genome evolution and oil improvement.</title>
        <authorList>
            <person name="Chen X."/>
        </authorList>
    </citation>
    <scope>NUCLEOTIDE SEQUENCE [LARGE SCALE GENOMIC DNA]</scope>
    <source>
        <strain evidence="3">cv. Fuhuasheng</strain>
        <tissue evidence="2">Leaves</tissue>
    </source>
</reference>